<evidence type="ECO:0000313" key="4">
    <source>
        <dbReference type="RefSeq" id="XP_036355243.1"/>
    </source>
</evidence>
<dbReference type="AlphaFoldDB" id="A0A7E6EIU1"/>
<sequence length="270" mass="30992">MQFEPFELRWLTSKWSKCSTSCGLGRRYRDVVCGVYVPFQFKFIHIPSSCCMKANSSQCHSYILRTKTNLIHPLWYLTKNGTCSSQCGQGFRQLDYECRQEFARDQWISISTKFCSYPPPIMNQTCYGSVCFAKWDYSPWNQTYVQLNANLDRVFLQYEDAAYVFNISYLEIKCPLKNSNLTRNYVIADSNILTFVVTEWSQCSLLCGIGSQERSVQCALVSQNSYTIVSSSLCDSAGLVRPAVERNCGSLCPRWKTSEWSEVAKICVNQ</sequence>
<dbReference type="Gene3D" id="2.20.100.10">
    <property type="entry name" value="Thrombospondin type-1 (TSP1) repeat"/>
    <property type="match status" value="1"/>
</dbReference>
<dbReference type="PANTHER" id="PTHR13723">
    <property type="entry name" value="ADAMTS A DISINTEGRIN AND METALLOPROTEASE WITH THROMBOSPONDIN MOTIFS PROTEASE"/>
    <property type="match status" value="1"/>
</dbReference>
<gene>
    <name evidence="4" type="primary">LOC118761455</name>
</gene>
<keyword evidence="2" id="KW-0964">Secreted</keyword>
<name>A0A7E6EIU1_9MOLL</name>
<reference evidence="4" key="1">
    <citation type="submission" date="2025-08" db="UniProtKB">
        <authorList>
            <consortium name="RefSeq"/>
        </authorList>
    </citation>
    <scope>IDENTIFICATION</scope>
</reference>
<dbReference type="Pfam" id="PF19030">
    <property type="entry name" value="TSP1_ADAMTS"/>
    <property type="match status" value="2"/>
</dbReference>
<evidence type="ECO:0000256" key="2">
    <source>
        <dbReference type="ARBA" id="ARBA00022525"/>
    </source>
</evidence>
<dbReference type="InterPro" id="IPR050439">
    <property type="entry name" value="ADAMTS_ADAMTS-like"/>
</dbReference>
<dbReference type="GO" id="GO:0005576">
    <property type="term" value="C:extracellular region"/>
    <property type="evidence" value="ECO:0007669"/>
    <property type="project" value="UniProtKB-SubCell"/>
</dbReference>
<dbReference type="SMART" id="SM00209">
    <property type="entry name" value="TSP1"/>
    <property type="match status" value="2"/>
</dbReference>
<accession>A0A7E6EIU1</accession>
<dbReference type="RefSeq" id="XP_036355243.1">
    <property type="nucleotide sequence ID" value="XM_036499350.1"/>
</dbReference>
<dbReference type="InterPro" id="IPR036383">
    <property type="entry name" value="TSP1_rpt_sf"/>
</dbReference>
<proteinExistence type="predicted"/>
<dbReference type="InterPro" id="IPR000884">
    <property type="entry name" value="TSP1_rpt"/>
</dbReference>
<organism evidence="3 4">
    <name type="scientific">Octopus sinensis</name>
    <name type="common">East Asian common octopus</name>
    <dbReference type="NCBI Taxonomy" id="2607531"/>
    <lineage>
        <taxon>Eukaryota</taxon>
        <taxon>Metazoa</taxon>
        <taxon>Spiralia</taxon>
        <taxon>Lophotrochozoa</taxon>
        <taxon>Mollusca</taxon>
        <taxon>Cephalopoda</taxon>
        <taxon>Coleoidea</taxon>
        <taxon>Octopodiformes</taxon>
        <taxon>Octopoda</taxon>
        <taxon>Incirrata</taxon>
        <taxon>Octopodidae</taxon>
        <taxon>Octopus</taxon>
    </lineage>
</organism>
<evidence type="ECO:0000256" key="1">
    <source>
        <dbReference type="ARBA" id="ARBA00004613"/>
    </source>
</evidence>
<dbReference type="GO" id="GO:0031012">
    <property type="term" value="C:extracellular matrix"/>
    <property type="evidence" value="ECO:0007669"/>
    <property type="project" value="TreeGrafter"/>
</dbReference>
<dbReference type="GO" id="GO:0006508">
    <property type="term" value="P:proteolysis"/>
    <property type="evidence" value="ECO:0007669"/>
    <property type="project" value="TreeGrafter"/>
</dbReference>
<dbReference type="KEGG" id="osn:118761455"/>
<dbReference type="PROSITE" id="PS50092">
    <property type="entry name" value="TSP1"/>
    <property type="match status" value="2"/>
</dbReference>
<dbReference type="Proteomes" id="UP000515154">
    <property type="component" value="Unplaced"/>
</dbReference>
<evidence type="ECO:0000313" key="3">
    <source>
        <dbReference type="Proteomes" id="UP000515154"/>
    </source>
</evidence>
<comment type="subcellular location">
    <subcellularLocation>
        <location evidence="1">Secreted</location>
    </subcellularLocation>
</comment>
<protein>
    <submittedName>
        <fullName evidence="4">Thrombospondin type-1 domain-containing protein 4-like</fullName>
    </submittedName>
</protein>
<dbReference type="GO" id="GO:0030198">
    <property type="term" value="P:extracellular matrix organization"/>
    <property type="evidence" value="ECO:0007669"/>
    <property type="project" value="TreeGrafter"/>
</dbReference>
<keyword evidence="3" id="KW-1185">Reference proteome</keyword>
<dbReference type="SUPFAM" id="SSF82895">
    <property type="entry name" value="TSP-1 type 1 repeat"/>
    <property type="match status" value="2"/>
</dbReference>
<dbReference type="GO" id="GO:0004222">
    <property type="term" value="F:metalloendopeptidase activity"/>
    <property type="evidence" value="ECO:0007669"/>
    <property type="project" value="TreeGrafter"/>
</dbReference>
<dbReference type="PANTHER" id="PTHR13723:SF281">
    <property type="entry name" value="PAPILIN"/>
    <property type="match status" value="1"/>
</dbReference>